<dbReference type="Gene3D" id="3.40.50.300">
    <property type="entry name" value="P-loop containing nucleotide triphosphate hydrolases"/>
    <property type="match status" value="1"/>
</dbReference>
<organism evidence="2">
    <name type="scientific">marine metagenome</name>
    <dbReference type="NCBI Taxonomy" id="408172"/>
    <lineage>
        <taxon>unclassified sequences</taxon>
        <taxon>metagenomes</taxon>
        <taxon>ecological metagenomes</taxon>
    </lineage>
</organism>
<name>A0A383BT25_9ZZZZ</name>
<accession>A0A383BT25</accession>
<dbReference type="InterPro" id="IPR027417">
    <property type="entry name" value="P-loop_NTPase"/>
</dbReference>
<protein>
    <recommendedName>
        <fullName evidence="1">KAP NTPase domain-containing protein</fullName>
    </recommendedName>
</protein>
<dbReference type="Pfam" id="PF07693">
    <property type="entry name" value="KAP_NTPase"/>
    <property type="match status" value="1"/>
</dbReference>
<dbReference type="AlphaFoldDB" id="A0A383BT25"/>
<reference evidence="2" key="1">
    <citation type="submission" date="2018-05" db="EMBL/GenBank/DDBJ databases">
        <authorList>
            <person name="Lanie J.A."/>
            <person name="Ng W.-L."/>
            <person name="Kazmierczak K.M."/>
            <person name="Andrzejewski T.M."/>
            <person name="Davidsen T.M."/>
            <person name="Wayne K.J."/>
            <person name="Tettelin H."/>
            <person name="Glass J.I."/>
            <person name="Rusch D."/>
            <person name="Podicherti R."/>
            <person name="Tsui H.-C.T."/>
            <person name="Winkler M.E."/>
        </authorList>
    </citation>
    <scope>NUCLEOTIDE SEQUENCE</scope>
</reference>
<sequence length="127" mass="14086">MSGVIDEPAKHKEDSLGIEHYYDALTEFVVTTKTPITIGIQGEWGSGKTSLLNNIWHNLDGKQFERIWVNTWEHSLMSTPEETLIKIIEQLVSDLSNLDPNKETFAKVKKASGALLVGAARFGASMV</sequence>
<proteinExistence type="predicted"/>
<feature type="domain" description="KAP NTPase" evidence="1">
    <location>
        <begin position="19"/>
        <end position="97"/>
    </location>
</feature>
<feature type="non-terminal residue" evidence="2">
    <location>
        <position position="127"/>
    </location>
</feature>
<dbReference type="InterPro" id="IPR011646">
    <property type="entry name" value="KAP_P-loop"/>
</dbReference>
<evidence type="ECO:0000313" key="2">
    <source>
        <dbReference type="EMBL" id="SVE23054.1"/>
    </source>
</evidence>
<dbReference type="SUPFAM" id="SSF52540">
    <property type="entry name" value="P-loop containing nucleoside triphosphate hydrolases"/>
    <property type="match status" value="1"/>
</dbReference>
<dbReference type="EMBL" id="UINC01202999">
    <property type="protein sequence ID" value="SVE23054.1"/>
    <property type="molecule type" value="Genomic_DNA"/>
</dbReference>
<gene>
    <name evidence="2" type="ORF">METZ01_LOCUS475908</name>
</gene>
<evidence type="ECO:0000259" key="1">
    <source>
        <dbReference type="Pfam" id="PF07693"/>
    </source>
</evidence>